<comment type="caution">
    <text evidence="1">The sequence shown here is derived from an EMBL/GenBank/DDBJ whole genome shotgun (WGS) entry which is preliminary data.</text>
</comment>
<dbReference type="InterPro" id="IPR015947">
    <property type="entry name" value="PUA-like_sf"/>
</dbReference>
<name>A0AAP8NME3_9BACT</name>
<evidence type="ECO:0000313" key="1">
    <source>
        <dbReference type="EMBL" id="PNC57594.1"/>
    </source>
</evidence>
<evidence type="ECO:0000313" key="2">
    <source>
        <dbReference type="Proteomes" id="UP000235914"/>
    </source>
</evidence>
<proteinExistence type="predicted"/>
<dbReference type="AlphaFoldDB" id="A0AAP8NME3"/>
<gene>
    <name evidence="1" type="ORF">CXU09_00500</name>
</gene>
<dbReference type="Gene3D" id="2.30.130.30">
    <property type="entry name" value="Hypothetical protein"/>
    <property type="match status" value="1"/>
</dbReference>
<reference evidence="1 2" key="1">
    <citation type="journal article" date="2017" name="BMC Genomics">
        <title>Genome sequencing of 39 Akkermansia muciniphila isolates reveals its population structure, genomic and functional diverisity, and global distribution in mammalian gut microbiotas.</title>
        <authorList>
            <person name="Guo X."/>
            <person name="Li S."/>
            <person name="Zhang J."/>
            <person name="Wu F."/>
            <person name="Li X."/>
            <person name="Wu D."/>
            <person name="Zhang M."/>
            <person name="Ou Z."/>
            <person name="Jie Z."/>
            <person name="Yan Q."/>
            <person name="Li P."/>
            <person name="Yi J."/>
            <person name="Peng Y."/>
        </authorList>
    </citation>
    <scope>NUCLEOTIDE SEQUENCE [LARGE SCALE GENOMIC DNA]</scope>
    <source>
        <strain evidence="1 2">GP43</strain>
    </source>
</reference>
<evidence type="ECO:0008006" key="3">
    <source>
        <dbReference type="Google" id="ProtNLM"/>
    </source>
</evidence>
<dbReference type="Proteomes" id="UP000235914">
    <property type="component" value="Unassembled WGS sequence"/>
</dbReference>
<organism evidence="1 2">
    <name type="scientific">Akkermansia muciniphila</name>
    <dbReference type="NCBI Taxonomy" id="239935"/>
    <lineage>
        <taxon>Bacteria</taxon>
        <taxon>Pseudomonadati</taxon>
        <taxon>Verrucomicrobiota</taxon>
        <taxon>Verrucomicrobiia</taxon>
        <taxon>Verrucomicrobiales</taxon>
        <taxon>Akkermansiaceae</taxon>
        <taxon>Akkermansia</taxon>
    </lineage>
</organism>
<sequence>MINILLSVRRPFSEKILSGEKKWELRKNAPRLNKGDSVTLWLYESGMDGTRGIIGKCRLVVTAGLRPYPPKGILEWTMKQACVTEEHLRNYLPCSVWGVQDPVRLSHAVPLSVIGMTRPPQSWRYITNEQAAILERRGE</sequence>
<dbReference type="RefSeq" id="WP_102735072.1">
    <property type="nucleotide sequence ID" value="NZ_JABDHX010000006.1"/>
</dbReference>
<dbReference type="SUPFAM" id="SSF88697">
    <property type="entry name" value="PUA domain-like"/>
    <property type="match status" value="1"/>
</dbReference>
<dbReference type="EMBL" id="PJKN01000001">
    <property type="protein sequence ID" value="PNC57594.1"/>
    <property type="molecule type" value="Genomic_DNA"/>
</dbReference>
<accession>A0AAP8NME3</accession>
<protein>
    <recommendedName>
        <fullName evidence="3">ASCH domain-containing protein</fullName>
    </recommendedName>
</protein>